<protein>
    <recommendedName>
        <fullName evidence="2">EF-hand domain-containing protein</fullName>
    </recommendedName>
</protein>
<dbReference type="SUPFAM" id="SSF47473">
    <property type="entry name" value="EF-hand"/>
    <property type="match status" value="1"/>
</dbReference>
<gene>
    <name evidence="3" type="ORF">MAR_033211</name>
</gene>
<evidence type="ECO:0000256" key="1">
    <source>
        <dbReference type="ARBA" id="ARBA00022837"/>
    </source>
</evidence>
<keyword evidence="4" id="KW-1185">Reference proteome</keyword>
<reference evidence="3" key="1">
    <citation type="submission" date="2022-11" db="EMBL/GenBank/DDBJ databases">
        <title>Centuries of genome instability and evolution in soft-shell clam transmissible cancer (bioRxiv).</title>
        <authorList>
            <person name="Hart S.F.M."/>
            <person name="Yonemitsu M.A."/>
            <person name="Giersch R.M."/>
            <person name="Beal B.F."/>
            <person name="Arriagada G."/>
            <person name="Davis B.W."/>
            <person name="Ostrander E.A."/>
            <person name="Goff S.P."/>
            <person name="Metzger M.J."/>
        </authorList>
    </citation>
    <scope>NUCLEOTIDE SEQUENCE</scope>
    <source>
        <strain evidence="3">MELC-2E11</strain>
        <tissue evidence="3">Siphon/mantle</tissue>
    </source>
</reference>
<dbReference type="PROSITE" id="PS50222">
    <property type="entry name" value="EF_HAND_2"/>
    <property type="match status" value="1"/>
</dbReference>
<name>A0ABY7GBD4_MYAAR</name>
<organism evidence="3 4">
    <name type="scientific">Mya arenaria</name>
    <name type="common">Soft-shell clam</name>
    <dbReference type="NCBI Taxonomy" id="6604"/>
    <lineage>
        <taxon>Eukaryota</taxon>
        <taxon>Metazoa</taxon>
        <taxon>Spiralia</taxon>
        <taxon>Lophotrochozoa</taxon>
        <taxon>Mollusca</taxon>
        <taxon>Bivalvia</taxon>
        <taxon>Autobranchia</taxon>
        <taxon>Heteroconchia</taxon>
        <taxon>Euheterodonta</taxon>
        <taxon>Imparidentia</taxon>
        <taxon>Neoheterodontei</taxon>
        <taxon>Myida</taxon>
        <taxon>Myoidea</taxon>
        <taxon>Myidae</taxon>
        <taxon>Mya</taxon>
    </lineage>
</organism>
<dbReference type="InterPro" id="IPR011992">
    <property type="entry name" value="EF-hand-dom_pair"/>
</dbReference>
<evidence type="ECO:0000259" key="2">
    <source>
        <dbReference type="PROSITE" id="PS50222"/>
    </source>
</evidence>
<dbReference type="InterPro" id="IPR002048">
    <property type="entry name" value="EF_hand_dom"/>
</dbReference>
<evidence type="ECO:0000313" key="3">
    <source>
        <dbReference type="EMBL" id="WAR30669.1"/>
    </source>
</evidence>
<dbReference type="InterPro" id="IPR018247">
    <property type="entry name" value="EF_Hand_1_Ca_BS"/>
</dbReference>
<dbReference type="Gene3D" id="1.10.238.10">
    <property type="entry name" value="EF-hand"/>
    <property type="match status" value="1"/>
</dbReference>
<keyword evidence="1" id="KW-0106">Calcium</keyword>
<dbReference type="PROSITE" id="PS00018">
    <property type="entry name" value="EF_HAND_1"/>
    <property type="match status" value="1"/>
</dbReference>
<dbReference type="Proteomes" id="UP001164746">
    <property type="component" value="Chromosome 17"/>
</dbReference>
<dbReference type="EMBL" id="CP111028">
    <property type="protein sequence ID" value="WAR30669.1"/>
    <property type="molecule type" value="Genomic_DNA"/>
</dbReference>
<feature type="domain" description="EF-hand" evidence="2">
    <location>
        <begin position="67"/>
        <end position="102"/>
    </location>
</feature>
<evidence type="ECO:0000313" key="4">
    <source>
        <dbReference type="Proteomes" id="UP001164746"/>
    </source>
</evidence>
<dbReference type="Pfam" id="PF13202">
    <property type="entry name" value="EF-hand_5"/>
    <property type="match status" value="2"/>
</dbReference>
<accession>A0ABY7GBD4</accession>
<sequence>MAICIRQTFTLPNNHDLTQLVNTQFNKLDADGNGELSMAELHALETFEDTNHDGNVTLQEYMDAFNLPMEVAQPIFNVYDKNHDGVIPENFLADYYHLLDKDTDGIVTMHEYDKYVVTLMECLFGHGHGTHGHGPNCDH</sequence>
<proteinExistence type="predicted"/>